<comment type="caution">
    <text evidence="2">The sequence shown here is derived from an EMBL/GenBank/DDBJ whole genome shotgun (WGS) entry which is preliminary data.</text>
</comment>
<dbReference type="Gene3D" id="3.40.50.2000">
    <property type="entry name" value="Glycogen Phosphorylase B"/>
    <property type="match status" value="2"/>
</dbReference>
<dbReference type="Proteomes" id="UP000290218">
    <property type="component" value="Unassembled WGS sequence"/>
</dbReference>
<dbReference type="EMBL" id="SDHX01000001">
    <property type="protein sequence ID" value="RXK55727.1"/>
    <property type="molecule type" value="Genomic_DNA"/>
</dbReference>
<name>A0A4Q1C9M4_9BACT</name>
<evidence type="ECO:0000313" key="2">
    <source>
        <dbReference type="EMBL" id="RXK55727.1"/>
    </source>
</evidence>
<keyword evidence="3" id="KW-1185">Reference proteome</keyword>
<dbReference type="SUPFAM" id="SSF53756">
    <property type="entry name" value="UDP-Glycosyltransferase/glycogen phosphorylase"/>
    <property type="match status" value="1"/>
</dbReference>
<dbReference type="Pfam" id="PF13439">
    <property type="entry name" value="Glyco_transf_4"/>
    <property type="match status" value="1"/>
</dbReference>
<evidence type="ECO:0000313" key="3">
    <source>
        <dbReference type="Proteomes" id="UP000290218"/>
    </source>
</evidence>
<dbReference type="PANTHER" id="PTHR12526:SF630">
    <property type="entry name" value="GLYCOSYLTRANSFERASE"/>
    <property type="match status" value="1"/>
</dbReference>
<dbReference type="RefSeq" id="WP_129047092.1">
    <property type="nucleotide sequence ID" value="NZ_SDHX01000001.1"/>
</dbReference>
<sequence length="371" mass="41129">MRILQVRSVLSDMGPGTQPLSIAKELRRRGHEVSFATSGGAYAQEVVKAGFKVHIVPTMAYDRRDPLSTWRTLRRVGQIALDEKIDIVHGHNAAATFLAYWGARLRGRRVRAVNSVRGLEQRPNYLWRNYIYRILPGQILTVATITQRELVQIGVPAQKIKVTYNGYDPLRFDRAATNPDRVRQEFGLQGKRVIGCVGAMVRRPPSKGQHLLVHAIKQLVARFPDVHLLLVGDGEGRADVEEAVKQSGLQAHVTLAGRRFDTPDFFACFDIYSLPSIEGEIFPNSIVEAMALGVPWIGSDIAGLKELTANGEAGIVVPIGDVDALAEKLATLLSDEALRQRMGRRALEEAQSRFTISSVVDRIFTAYDAKE</sequence>
<dbReference type="CDD" id="cd03801">
    <property type="entry name" value="GT4_PimA-like"/>
    <property type="match status" value="1"/>
</dbReference>
<dbReference type="OrthoDB" id="3199616at2"/>
<keyword evidence="2" id="KW-0808">Transferase</keyword>
<gene>
    <name evidence="2" type="ORF">ESB00_07540</name>
</gene>
<dbReference type="Pfam" id="PF13692">
    <property type="entry name" value="Glyco_trans_1_4"/>
    <property type="match status" value="1"/>
</dbReference>
<dbReference type="GO" id="GO:0016757">
    <property type="term" value="F:glycosyltransferase activity"/>
    <property type="evidence" value="ECO:0007669"/>
    <property type="project" value="UniProtKB-ARBA"/>
</dbReference>
<dbReference type="PANTHER" id="PTHR12526">
    <property type="entry name" value="GLYCOSYLTRANSFERASE"/>
    <property type="match status" value="1"/>
</dbReference>
<feature type="domain" description="Glycosyltransferase subfamily 4-like N-terminal" evidence="1">
    <location>
        <begin position="20"/>
        <end position="169"/>
    </location>
</feature>
<protein>
    <submittedName>
        <fullName evidence="2">Glycosyltransferase family 1 protein</fullName>
    </submittedName>
</protein>
<evidence type="ECO:0000259" key="1">
    <source>
        <dbReference type="Pfam" id="PF13439"/>
    </source>
</evidence>
<dbReference type="AlphaFoldDB" id="A0A4Q1C9M4"/>
<organism evidence="2 3">
    <name type="scientific">Oleiharenicola lentus</name>
    <dbReference type="NCBI Taxonomy" id="2508720"/>
    <lineage>
        <taxon>Bacteria</taxon>
        <taxon>Pseudomonadati</taxon>
        <taxon>Verrucomicrobiota</taxon>
        <taxon>Opitutia</taxon>
        <taxon>Opitutales</taxon>
        <taxon>Opitutaceae</taxon>
        <taxon>Oleiharenicola</taxon>
    </lineage>
</organism>
<reference evidence="2 3" key="1">
    <citation type="submission" date="2019-01" db="EMBL/GenBank/DDBJ databases">
        <title>Lacunisphaera sp. strain TWA-58.</title>
        <authorList>
            <person name="Chen W.-M."/>
        </authorList>
    </citation>
    <scope>NUCLEOTIDE SEQUENCE [LARGE SCALE GENOMIC DNA]</scope>
    <source>
        <strain evidence="2 3">TWA-58</strain>
    </source>
</reference>
<proteinExistence type="predicted"/>
<accession>A0A4Q1C9M4</accession>
<dbReference type="InterPro" id="IPR028098">
    <property type="entry name" value="Glyco_trans_4-like_N"/>
</dbReference>